<dbReference type="AlphaFoldDB" id="A0A7I7SCY8"/>
<keyword evidence="1" id="KW-0547">Nucleotide-binding</keyword>
<accession>A0A7I7SCY8</accession>
<evidence type="ECO:0000313" key="4">
    <source>
        <dbReference type="Proteomes" id="UP000193577"/>
    </source>
</evidence>
<dbReference type="PANTHER" id="PTHR42794:SF2">
    <property type="entry name" value="ABC TRANSPORTER ATP-BINDING PROTEIN"/>
    <property type="match status" value="1"/>
</dbReference>
<evidence type="ECO:0000256" key="1">
    <source>
        <dbReference type="ARBA" id="ARBA00022741"/>
    </source>
</evidence>
<dbReference type="GO" id="GO:0051537">
    <property type="term" value="F:2 iron, 2 sulfur cluster binding"/>
    <property type="evidence" value="ECO:0007669"/>
    <property type="project" value="InterPro"/>
</dbReference>
<proteinExistence type="predicted"/>
<dbReference type="Pfam" id="PF11575">
    <property type="entry name" value="FhuF_C"/>
    <property type="match status" value="1"/>
</dbReference>
<keyword evidence="4" id="KW-1185">Reference proteome</keyword>
<dbReference type="Proteomes" id="UP000193577">
    <property type="component" value="Unassembled WGS sequence"/>
</dbReference>
<dbReference type="InterPro" id="IPR027417">
    <property type="entry name" value="P-loop_NTPase"/>
</dbReference>
<dbReference type="SMART" id="SM00382">
    <property type="entry name" value="AAA"/>
    <property type="match status" value="1"/>
</dbReference>
<dbReference type="GO" id="GO:0016887">
    <property type="term" value="F:ATP hydrolysis activity"/>
    <property type="evidence" value="ECO:0007669"/>
    <property type="project" value="InterPro"/>
</dbReference>
<dbReference type="EMBL" id="NCXO01000007">
    <property type="protein sequence ID" value="OSC34917.1"/>
    <property type="molecule type" value="Genomic_DNA"/>
</dbReference>
<dbReference type="CDD" id="cd03214">
    <property type="entry name" value="ABC_Iron-Siderophores_B12_Hemin"/>
    <property type="match status" value="1"/>
</dbReference>
<evidence type="ECO:0000313" key="3">
    <source>
        <dbReference type="EMBL" id="OSC34917.1"/>
    </source>
</evidence>
<reference evidence="3 4" key="1">
    <citation type="submission" date="2017-04" db="EMBL/GenBank/DDBJ databases">
        <title>The new phylogeny of genus Mycobacterium.</title>
        <authorList>
            <person name="Tortoli E."/>
            <person name="Trovato A."/>
            <person name="Cirillo D.M."/>
        </authorList>
    </citation>
    <scope>NUCLEOTIDE SEQUENCE [LARGE SCALE GENOMIC DNA]</scope>
    <source>
        <strain evidence="3 4">KCTC 19819</strain>
    </source>
</reference>
<comment type="caution">
    <text evidence="3">The sequence shown here is derived from an EMBL/GenBank/DDBJ whole genome shotgun (WGS) entry which is preliminary data.</text>
</comment>
<protein>
    <submittedName>
        <fullName evidence="3">ABC transporter</fullName>
    </submittedName>
</protein>
<sequence>MSITLVDLAVGYRARRRTTTVAAGLAATARDGELTVLLGPNGCGKSTLIRTLCGLQPALGGRVLLDDVDLTDLPGDDRARQVGVVLTDRVDPGLLSARELAGLGRIPHLGLSGRLRPDDDAVVDWALQAVGAAAFADRPAAQLSDGERQRVLTARALAQQPRLLVLDEPTAFLDVPSRAGLVELLRGLAREQGLTVVMSTHDLELALRVADRVWLMHPGGRLVDAAPEQLMLDGRIGALFDGDTLRFDAVSGTFLLRQPDGGARSARIEAPEPLGAALERILAREGWAAAGDQPAEIVVSATEAASLTVHTGPGERLTSTVGDLGARLRDLPHRDTRAVAAAQTDPVWPALARVSPYFMLHTGEPDGDGWRPVAQLYRDTAVLDALVDAVGERIAAPHRRVAASTFHLGFAARLWSIWLGAALGHGVVVDLDPELLHFRHDAGGLQLHLRAPRCWHAPSGAAEGPAGASSEIPAVDAAVAPVVHTHLRPLAAAVRASTPMSERLLTGNAAAALLGAATVLDTHGHHRAPGPAWRWARQACEDHLADAVVFSDTGYRRTSCCLFYRTPGGRLCGDCALDRVPAPRRRRRTR</sequence>
<dbReference type="InterPro" id="IPR003439">
    <property type="entry name" value="ABC_transporter-like_ATP-bd"/>
</dbReference>
<keyword evidence="2" id="KW-0067">ATP-binding</keyword>
<dbReference type="OrthoDB" id="3579586at2"/>
<dbReference type="InterPro" id="IPR003593">
    <property type="entry name" value="AAA+_ATPase"/>
</dbReference>
<dbReference type="Pfam" id="PF00005">
    <property type="entry name" value="ABC_tran"/>
    <property type="match status" value="1"/>
</dbReference>
<dbReference type="RefSeq" id="WP_085302584.1">
    <property type="nucleotide sequence ID" value="NZ_AP022594.1"/>
</dbReference>
<dbReference type="PROSITE" id="PS50893">
    <property type="entry name" value="ABC_TRANSPORTER_2"/>
    <property type="match status" value="1"/>
</dbReference>
<dbReference type="Gene3D" id="3.40.50.300">
    <property type="entry name" value="P-loop containing nucleotide triphosphate hydrolases"/>
    <property type="match status" value="1"/>
</dbReference>
<gene>
    <name evidence="3" type="ORF">B8W67_05200</name>
</gene>
<name>A0A7I7SCY8_9MYCO</name>
<dbReference type="PANTHER" id="PTHR42794">
    <property type="entry name" value="HEMIN IMPORT ATP-BINDING PROTEIN HMUV"/>
    <property type="match status" value="1"/>
</dbReference>
<evidence type="ECO:0000256" key="2">
    <source>
        <dbReference type="ARBA" id="ARBA00022840"/>
    </source>
</evidence>
<dbReference type="SUPFAM" id="SSF52540">
    <property type="entry name" value="P-loop containing nucleoside triphosphate hydrolases"/>
    <property type="match status" value="1"/>
</dbReference>
<dbReference type="InterPro" id="IPR024726">
    <property type="entry name" value="FhuF_C"/>
</dbReference>
<organism evidence="3 4">
    <name type="scientific">Mycolicibacillus koreensis</name>
    <dbReference type="NCBI Taxonomy" id="1069220"/>
    <lineage>
        <taxon>Bacteria</taxon>
        <taxon>Bacillati</taxon>
        <taxon>Actinomycetota</taxon>
        <taxon>Actinomycetes</taxon>
        <taxon>Mycobacteriales</taxon>
        <taxon>Mycobacteriaceae</taxon>
        <taxon>Mycolicibacillus</taxon>
    </lineage>
</organism>
<dbReference type="GO" id="GO:0005524">
    <property type="term" value="F:ATP binding"/>
    <property type="evidence" value="ECO:0007669"/>
    <property type="project" value="UniProtKB-KW"/>
</dbReference>